<sequence length="157" mass="17684">MPKFTKFNILHRPKIVNLPMVNNESVYTRMALSNNQPTHQEAMRTGRRHSSRPGVCSMQHGSRISAYTRFAFTVTSPQTRTLSLPDLDSFCSYSLYTYKTEGMLSHSPPSPPSPPWSQNAPLNSPAEILQSWLSKHGVFSDVVDRLSTKIQPPTTHL</sequence>
<accession>A0A1B7NRE1</accession>
<name>A0A1B7NRE1_9EURO</name>
<gene>
    <name evidence="1" type="ORF">ACJ72_06328</name>
</gene>
<proteinExistence type="predicted"/>
<dbReference type="EMBL" id="LGUA01001055">
    <property type="protein sequence ID" value="OAX79355.1"/>
    <property type="molecule type" value="Genomic_DNA"/>
</dbReference>
<keyword evidence="2" id="KW-1185">Reference proteome</keyword>
<comment type="caution">
    <text evidence="1">The sequence shown here is derived from an EMBL/GenBank/DDBJ whole genome shotgun (WGS) entry which is preliminary data.</text>
</comment>
<dbReference type="Proteomes" id="UP000091918">
    <property type="component" value="Unassembled WGS sequence"/>
</dbReference>
<dbReference type="AlphaFoldDB" id="A0A1B7NRE1"/>
<organism evidence="1 2">
    <name type="scientific">Emergomyces africanus</name>
    <dbReference type="NCBI Taxonomy" id="1955775"/>
    <lineage>
        <taxon>Eukaryota</taxon>
        <taxon>Fungi</taxon>
        <taxon>Dikarya</taxon>
        <taxon>Ascomycota</taxon>
        <taxon>Pezizomycotina</taxon>
        <taxon>Eurotiomycetes</taxon>
        <taxon>Eurotiomycetidae</taxon>
        <taxon>Onygenales</taxon>
        <taxon>Ajellomycetaceae</taxon>
        <taxon>Emergomyces</taxon>
    </lineage>
</organism>
<protein>
    <submittedName>
        <fullName evidence="1">Uncharacterized protein</fullName>
    </submittedName>
</protein>
<evidence type="ECO:0000313" key="2">
    <source>
        <dbReference type="Proteomes" id="UP000091918"/>
    </source>
</evidence>
<evidence type="ECO:0000313" key="1">
    <source>
        <dbReference type="EMBL" id="OAX79355.1"/>
    </source>
</evidence>
<reference evidence="1 2" key="1">
    <citation type="submission" date="2015-07" db="EMBL/GenBank/DDBJ databases">
        <title>Emmonsia species relationships and genome sequence.</title>
        <authorList>
            <person name="Cuomo C.A."/>
            <person name="Schwartz I.S."/>
            <person name="Kenyon C."/>
            <person name="de Hoog G.S."/>
            <person name="Govender N.P."/>
            <person name="Botha A."/>
            <person name="Moreno L."/>
            <person name="de Vries M."/>
            <person name="Munoz J.F."/>
            <person name="Stielow J.B."/>
        </authorList>
    </citation>
    <scope>NUCLEOTIDE SEQUENCE [LARGE SCALE GENOMIC DNA]</scope>
    <source>
        <strain evidence="1 2">CBS 136260</strain>
    </source>
</reference>